<evidence type="ECO:0000256" key="1">
    <source>
        <dbReference type="SAM" id="Coils"/>
    </source>
</evidence>
<reference evidence="4" key="1">
    <citation type="submission" date="2020-08" db="EMBL/GenBank/DDBJ databases">
        <title>Genome public.</title>
        <authorList>
            <person name="Liu C."/>
            <person name="Sun Q."/>
        </authorList>
    </citation>
    <scope>NUCLEOTIDE SEQUENCE</scope>
    <source>
        <strain evidence="4">NSJ-40</strain>
    </source>
</reference>
<protein>
    <submittedName>
        <fullName evidence="4">Recombinase family protein</fullName>
    </submittedName>
</protein>
<dbReference type="Gene3D" id="3.90.1750.20">
    <property type="entry name" value="Putative Large Serine Recombinase, Chain B, Domain 2"/>
    <property type="match status" value="1"/>
</dbReference>
<feature type="domain" description="Resolvase/invertase-type recombinase catalytic" evidence="2">
    <location>
        <begin position="24"/>
        <end position="176"/>
    </location>
</feature>
<accession>A0A926D811</accession>
<keyword evidence="1" id="KW-0175">Coiled coil</keyword>
<comment type="caution">
    <text evidence="4">The sequence shown here is derived from an EMBL/GenBank/DDBJ whole genome shotgun (WGS) entry which is preliminary data.</text>
</comment>
<dbReference type="InterPro" id="IPR025827">
    <property type="entry name" value="Zn_ribbon_recom_dom"/>
</dbReference>
<dbReference type="InterPro" id="IPR038109">
    <property type="entry name" value="DNA_bind_recomb_sf"/>
</dbReference>
<dbReference type="Proteomes" id="UP000651482">
    <property type="component" value="Unassembled WGS sequence"/>
</dbReference>
<dbReference type="GO" id="GO:0000150">
    <property type="term" value="F:DNA strand exchange activity"/>
    <property type="evidence" value="ECO:0007669"/>
    <property type="project" value="InterPro"/>
</dbReference>
<evidence type="ECO:0000259" key="3">
    <source>
        <dbReference type="PROSITE" id="PS51737"/>
    </source>
</evidence>
<dbReference type="InterPro" id="IPR036162">
    <property type="entry name" value="Resolvase-like_N_sf"/>
</dbReference>
<dbReference type="SMART" id="SM00857">
    <property type="entry name" value="Resolvase"/>
    <property type="match status" value="1"/>
</dbReference>
<evidence type="ECO:0000313" key="5">
    <source>
        <dbReference type="Proteomes" id="UP000651482"/>
    </source>
</evidence>
<organism evidence="4 5">
    <name type="scientific">Yeguia hominis</name>
    <dbReference type="NCBI Taxonomy" id="2763662"/>
    <lineage>
        <taxon>Bacteria</taxon>
        <taxon>Bacillati</taxon>
        <taxon>Bacillota</taxon>
        <taxon>Clostridia</taxon>
        <taxon>Eubacteriales</taxon>
        <taxon>Yeguiaceae</taxon>
        <taxon>Yeguia</taxon>
    </lineage>
</organism>
<dbReference type="InterPro" id="IPR011109">
    <property type="entry name" value="DNA_bind_recombinase_dom"/>
</dbReference>
<keyword evidence="5" id="KW-1185">Reference proteome</keyword>
<sequence>MARVSRKNGVSESLPKGQRQTVFRTALYVRLSVEDNGKADADSIENQELLLRNYLAERPYLELKEIYADNGYTGTDFERPAFHRMIGDVRKGQIDCIVVKDFSRLGRNYVETGEYLERIFPFLGIRFISVSDDYDSSSANAGEKLAATLKNLINDMYAKDISKKICLTMKNKRLRGDYIGNYAPYGYLKDENNRSRLVIDHEIAPIVVEIFELRAKGTGFDTICRILNEKGYPSPGRLRYERGIITNNNKKGSELPWNRHVLKDLLVNVVYIGNLAQGRSSQCLYKGEKYHWTKEADWDVVEGTHEPIISMELWNKVQEINTKVSSDVKKSFGRYAHLPKRPNPYGSVLRCADCGRVMKYVRSYTRPRKDGVVTDYYNYKCPTNIELGNTACAKKSICADALDKIVLSVIRKQMDLFLDTQKTLLGLIALEKEKAKHSVPANRVKELQDKLDQKKKLFSRLYIDFKDGILTEREYLLARDVYQKEIAAYESELQELQAIKTKTKVTETGARKWNRLISRYYKAETVSEEMVEAMVDEIRVNTDGSLDIRFKYMPEFEEMFKACEQIRKEVA</sequence>
<dbReference type="PROSITE" id="PS51737">
    <property type="entry name" value="RECOMBINASE_DNA_BIND"/>
    <property type="match status" value="1"/>
</dbReference>
<feature type="coiled-coil region" evidence="1">
    <location>
        <begin position="479"/>
        <end position="506"/>
    </location>
</feature>
<dbReference type="GO" id="GO:0003677">
    <property type="term" value="F:DNA binding"/>
    <property type="evidence" value="ECO:0007669"/>
    <property type="project" value="InterPro"/>
</dbReference>
<dbReference type="Pfam" id="PF00239">
    <property type="entry name" value="Resolvase"/>
    <property type="match status" value="1"/>
</dbReference>
<dbReference type="RefSeq" id="WP_249318775.1">
    <property type="nucleotide sequence ID" value="NZ_JACRSN010000006.1"/>
</dbReference>
<name>A0A926D811_9FIRM</name>
<dbReference type="Pfam" id="PF13408">
    <property type="entry name" value="Zn_ribbon_recom"/>
    <property type="match status" value="1"/>
</dbReference>
<feature type="domain" description="Recombinase" evidence="3">
    <location>
        <begin position="184"/>
        <end position="327"/>
    </location>
</feature>
<dbReference type="PANTHER" id="PTHR30461">
    <property type="entry name" value="DNA-INVERTASE FROM LAMBDOID PROPHAGE"/>
    <property type="match status" value="1"/>
</dbReference>
<dbReference type="SUPFAM" id="SSF53041">
    <property type="entry name" value="Resolvase-like"/>
    <property type="match status" value="1"/>
</dbReference>
<dbReference type="PROSITE" id="PS51736">
    <property type="entry name" value="RECOMBINASES_3"/>
    <property type="match status" value="1"/>
</dbReference>
<dbReference type="Gene3D" id="3.40.50.1390">
    <property type="entry name" value="Resolvase, N-terminal catalytic domain"/>
    <property type="match status" value="1"/>
</dbReference>
<evidence type="ECO:0000259" key="2">
    <source>
        <dbReference type="PROSITE" id="PS51736"/>
    </source>
</evidence>
<evidence type="ECO:0000313" key="4">
    <source>
        <dbReference type="EMBL" id="MBC8533401.1"/>
    </source>
</evidence>
<dbReference type="Pfam" id="PF07508">
    <property type="entry name" value="Recombinase"/>
    <property type="match status" value="1"/>
</dbReference>
<dbReference type="InterPro" id="IPR050639">
    <property type="entry name" value="SSR_resolvase"/>
</dbReference>
<dbReference type="EMBL" id="JACRSN010000006">
    <property type="protein sequence ID" value="MBC8533401.1"/>
    <property type="molecule type" value="Genomic_DNA"/>
</dbReference>
<dbReference type="InterPro" id="IPR006119">
    <property type="entry name" value="Resolv_N"/>
</dbReference>
<dbReference type="PANTHER" id="PTHR30461:SF23">
    <property type="entry name" value="DNA RECOMBINASE-RELATED"/>
    <property type="match status" value="1"/>
</dbReference>
<dbReference type="AlphaFoldDB" id="A0A926D811"/>
<proteinExistence type="predicted"/>
<gene>
    <name evidence="4" type="ORF">IAG03_05160</name>
</gene>